<gene>
    <name evidence="1" type="ORF">SAMN02745181_3686</name>
</gene>
<dbReference type="OrthoDB" id="9805535at2"/>
<dbReference type="SUPFAM" id="SSF55729">
    <property type="entry name" value="Acyl-CoA N-acyltransferases (Nat)"/>
    <property type="match status" value="1"/>
</dbReference>
<dbReference type="RefSeq" id="WP_143185228.1">
    <property type="nucleotide sequence ID" value="NZ_FQYR01000008.1"/>
</dbReference>
<dbReference type="EMBL" id="FQYR01000008">
    <property type="protein sequence ID" value="SHK36065.1"/>
    <property type="molecule type" value="Genomic_DNA"/>
</dbReference>
<protein>
    <submittedName>
        <fullName evidence="1">Predicted acetyltransferase</fullName>
    </submittedName>
</protein>
<dbReference type="InParanoid" id="A0A1M6RUE8"/>
<dbReference type="Proteomes" id="UP000184510">
    <property type="component" value="Unassembled WGS sequence"/>
</dbReference>
<dbReference type="AlphaFoldDB" id="A0A1M6RUE8"/>
<evidence type="ECO:0000313" key="1">
    <source>
        <dbReference type="EMBL" id="SHK36065.1"/>
    </source>
</evidence>
<keyword evidence="1" id="KW-0808">Transferase</keyword>
<sequence length="154" mass="17825">MNKSSITETSDSCPLLHQRLQSYEAEFSPLTGKQPGPDGKYMLDVDLTLTENHLYLLEDTPIGFCIKGETDGHHDILEFYIQPELRSNGRGEQLAHEIFSRHKGPWQVRQIEGAHKARNFWRRAIHNYTGGLYSEEQLHDPYWGPVTRQRFTSL</sequence>
<name>A0A1M6RUE8_9BACT</name>
<reference evidence="1 2" key="1">
    <citation type="submission" date="2016-11" db="EMBL/GenBank/DDBJ databases">
        <authorList>
            <person name="Jaros S."/>
            <person name="Januszkiewicz K."/>
            <person name="Wedrychowicz H."/>
        </authorList>
    </citation>
    <scope>NUCLEOTIDE SEQUENCE [LARGE SCALE GENOMIC DNA]</scope>
    <source>
        <strain evidence="1 2">DSM 18772</strain>
    </source>
</reference>
<evidence type="ECO:0000313" key="2">
    <source>
        <dbReference type="Proteomes" id="UP000184510"/>
    </source>
</evidence>
<dbReference type="GO" id="GO:0016740">
    <property type="term" value="F:transferase activity"/>
    <property type="evidence" value="ECO:0007669"/>
    <property type="project" value="UniProtKB-KW"/>
</dbReference>
<accession>A0A1M6RUE8</accession>
<proteinExistence type="predicted"/>
<dbReference type="InterPro" id="IPR016181">
    <property type="entry name" value="Acyl_CoA_acyltransferase"/>
</dbReference>
<dbReference type="Gene3D" id="3.40.630.30">
    <property type="match status" value="1"/>
</dbReference>
<organism evidence="1 2">
    <name type="scientific">Rubritalea squalenifaciens DSM 18772</name>
    <dbReference type="NCBI Taxonomy" id="1123071"/>
    <lineage>
        <taxon>Bacteria</taxon>
        <taxon>Pseudomonadati</taxon>
        <taxon>Verrucomicrobiota</taxon>
        <taxon>Verrucomicrobiia</taxon>
        <taxon>Verrucomicrobiales</taxon>
        <taxon>Rubritaleaceae</taxon>
        <taxon>Rubritalea</taxon>
    </lineage>
</organism>
<keyword evidence="2" id="KW-1185">Reference proteome</keyword>